<protein>
    <submittedName>
        <fullName evidence="2">Uncharacterized protein</fullName>
    </submittedName>
</protein>
<reference evidence="2" key="1">
    <citation type="submission" date="2023-05" db="EMBL/GenBank/DDBJ databases">
        <title>Nepenthes gracilis genome sequencing.</title>
        <authorList>
            <person name="Fukushima K."/>
        </authorList>
    </citation>
    <scope>NUCLEOTIDE SEQUENCE</scope>
    <source>
        <strain evidence="2">SING2019-196</strain>
    </source>
</reference>
<dbReference type="PANTHER" id="PTHR37260">
    <property type="entry name" value="PHOSPHORELAY PROTEIN"/>
    <property type="match status" value="1"/>
</dbReference>
<comment type="caution">
    <text evidence="2">The sequence shown here is derived from an EMBL/GenBank/DDBJ whole genome shotgun (WGS) entry which is preliminary data.</text>
</comment>
<evidence type="ECO:0000313" key="3">
    <source>
        <dbReference type="Proteomes" id="UP001279734"/>
    </source>
</evidence>
<feature type="compositionally biased region" description="Basic residues" evidence="1">
    <location>
        <begin position="1"/>
        <end position="15"/>
    </location>
</feature>
<dbReference type="Proteomes" id="UP001279734">
    <property type="component" value="Unassembled WGS sequence"/>
</dbReference>
<accession>A0AAD3SID8</accession>
<evidence type="ECO:0000256" key="1">
    <source>
        <dbReference type="SAM" id="MobiDB-lite"/>
    </source>
</evidence>
<name>A0AAD3SID8_NEPGR</name>
<feature type="compositionally biased region" description="Low complexity" evidence="1">
    <location>
        <begin position="21"/>
        <end position="35"/>
    </location>
</feature>
<proteinExistence type="predicted"/>
<feature type="compositionally biased region" description="Polar residues" evidence="1">
    <location>
        <begin position="202"/>
        <end position="216"/>
    </location>
</feature>
<keyword evidence="3" id="KW-1185">Reference proteome</keyword>
<feature type="region of interest" description="Disordered" evidence="1">
    <location>
        <begin position="198"/>
        <end position="218"/>
    </location>
</feature>
<dbReference type="EMBL" id="BSYO01000010">
    <property type="protein sequence ID" value="GMH11081.1"/>
    <property type="molecule type" value="Genomic_DNA"/>
</dbReference>
<feature type="region of interest" description="Disordered" evidence="1">
    <location>
        <begin position="376"/>
        <end position="395"/>
    </location>
</feature>
<feature type="region of interest" description="Disordered" evidence="1">
    <location>
        <begin position="1"/>
        <end position="93"/>
    </location>
</feature>
<gene>
    <name evidence="2" type="ORF">Nepgr_012922</name>
</gene>
<feature type="compositionally biased region" description="Low complexity" evidence="1">
    <location>
        <begin position="383"/>
        <end position="395"/>
    </location>
</feature>
<evidence type="ECO:0000313" key="2">
    <source>
        <dbReference type="EMBL" id="GMH11081.1"/>
    </source>
</evidence>
<feature type="compositionally biased region" description="Acidic residues" evidence="1">
    <location>
        <begin position="65"/>
        <end position="79"/>
    </location>
</feature>
<dbReference type="AlphaFoldDB" id="A0AAD3SID8"/>
<dbReference type="PANTHER" id="PTHR37260:SF2">
    <property type="entry name" value="PROTEIN ECERIFERUM 16"/>
    <property type="match status" value="1"/>
</dbReference>
<dbReference type="InterPro" id="IPR053342">
    <property type="entry name" value="Exosome_cofactor/PTGS_suppr"/>
</dbReference>
<sequence length="539" mass="58289">MAKSKRSHSQHHQPKNPRQQSKTLSTPSSSSSSPSDPKIVKKEARERKRVTQSSLPSNWHRYDDSAEDEGGEGFLDLESEGPSRPTAKSDVVKPKSKGADFGYLISEAKSELNSKSISPSFDDVLPDFCQGLGPLLGVRAEKIVSWTGTDNFLEDEETTYQEAPFLSLDLHILAEQLAKIDLAKRLFIESDLLPPDLESEKGNNQMSMQTPTQKNGSARKIPNELTAQDLDKIEGEIGDRNSEIFSSDLSQNINSVPASSGQWQSAEYVLHSNSDSSIDVDSEDQFDCNNAAVWANRLPGFEAAAAKTELDMLIDSIHSAVNVQEESKSYLKERSSIYVAPSQPSTSFSSALPSPNLNDAIDDLLNERSTSFLKGKSSVYEAPSQPSTSSSSALPISNLNDAIDDLLNETSTSFLKGKSSIYEALSQSSASSSSALPASNLNDAIDDLLNETSTSFLKGKSFVYEAPSQPSVSSGFSRSALPAAIDDRLNKTSNGMNQDGLLQCSEVKCSSLDNPPSSSLPSGAKSKVLEDFDSWLNSL</sequence>
<organism evidence="2 3">
    <name type="scientific">Nepenthes gracilis</name>
    <name type="common">Slender pitcher plant</name>
    <dbReference type="NCBI Taxonomy" id="150966"/>
    <lineage>
        <taxon>Eukaryota</taxon>
        <taxon>Viridiplantae</taxon>
        <taxon>Streptophyta</taxon>
        <taxon>Embryophyta</taxon>
        <taxon>Tracheophyta</taxon>
        <taxon>Spermatophyta</taxon>
        <taxon>Magnoliopsida</taxon>
        <taxon>eudicotyledons</taxon>
        <taxon>Gunneridae</taxon>
        <taxon>Pentapetalae</taxon>
        <taxon>Caryophyllales</taxon>
        <taxon>Nepenthaceae</taxon>
        <taxon>Nepenthes</taxon>
    </lineage>
</organism>